<protein>
    <submittedName>
        <fullName evidence="1">Uncharacterized protein</fullName>
    </submittedName>
</protein>
<dbReference type="RefSeq" id="WP_263741311.1">
    <property type="nucleotide sequence ID" value="NZ_JAOWKZ010000004.1"/>
</dbReference>
<dbReference type="EMBL" id="JAOWKZ010000004">
    <property type="protein sequence ID" value="MCV2874059.1"/>
    <property type="molecule type" value="Genomic_DNA"/>
</dbReference>
<gene>
    <name evidence="1" type="ORF">OEZ71_17315</name>
</gene>
<dbReference type="SUPFAM" id="SSF82171">
    <property type="entry name" value="DPP6 N-terminal domain-like"/>
    <property type="match status" value="1"/>
</dbReference>
<sequence length="235" mass="26858">MTQEPVVRLHLYFARDNDRAVILRQGPSKQFRLILWHRDTDRFEDGQWLKHKVYPERCDLSPDGRHFLYFALNGDWSGQSEGAYSALSRPPYFTALALFPEGSTWGGGGRFLDNVHYVAVGGTDVIGRDEGLVRLYQRTADKDCPTGLRTVDGCPAKIGKAKAERAFLRELPPDPALSLYDTLGGRLYRRRGAELELIRDFTDMAFEPIRAPYDWRETLAEGSVETWHPLKGERR</sequence>
<evidence type="ECO:0000313" key="2">
    <source>
        <dbReference type="Proteomes" id="UP001652564"/>
    </source>
</evidence>
<accession>A0ABT2ZSB9</accession>
<dbReference type="Proteomes" id="UP001652564">
    <property type="component" value="Unassembled WGS sequence"/>
</dbReference>
<comment type="caution">
    <text evidence="1">The sequence shown here is derived from an EMBL/GenBank/DDBJ whole genome shotgun (WGS) entry which is preliminary data.</text>
</comment>
<evidence type="ECO:0000313" key="1">
    <source>
        <dbReference type="EMBL" id="MCV2874059.1"/>
    </source>
</evidence>
<reference evidence="1 2" key="1">
    <citation type="submission" date="2022-10" db="EMBL/GenBank/DDBJ databases">
        <title>Defluviimonas sp. nov., isolated from ocean surface sediments.</title>
        <authorList>
            <person name="He W."/>
            <person name="Wang L."/>
            <person name="Zhang D.-F."/>
        </authorList>
    </citation>
    <scope>NUCLEOTIDE SEQUENCE [LARGE SCALE GENOMIC DNA]</scope>
    <source>
        <strain evidence="1 2">WL0050</strain>
    </source>
</reference>
<organism evidence="1 2">
    <name type="scientific">Albidovulum litorale</name>
    <dbReference type="NCBI Taxonomy" id="2984134"/>
    <lineage>
        <taxon>Bacteria</taxon>
        <taxon>Pseudomonadati</taxon>
        <taxon>Pseudomonadota</taxon>
        <taxon>Alphaproteobacteria</taxon>
        <taxon>Rhodobacterales</taxon>
        <taxon>Paracoccaceae</taxon>
        <taxon>Albidovulum</taxon>
    </lineage>
</organism>
<name>A0ABT2ZSB9_9RHOB</name>
<proteinExistence type="predicted"/>
<keyword evidence="2" id="KW-1185">Reference proteome</keyword>